<dbReference type="InterPro" id="IPR001972">
    <property type="entry name" value="Stomatin_HflK_fam"/>
</dbReference>
<feature type="compositionally biased region" description="Low complexity" evidence="4">
    <location>
        <begin position="30"/>
        <end position="41"/>
    </location>
</feature>
<dbReference type="GO" id="GO:0005886">
    <property type="term" value="C:plasma membrane"/>
    <property type="evidence" value="ECO:0007669"/>
    <property type="project" value="InterPro"/>
</dbReference>
<evidence type="ECO:0000259" key="5">
    <source>
        <dbReference type="SMART" id="SM00244"/>
    </source>
</evidence>
<feature type="region of interest" description="Disordered" evidence="4">
    <location>
        <begin position="155"/>
        <end position="174"/>
    </location>
</feature>
<name>A0A553NB59_TIGCA</name>
<comment type="caution">
    <text evidence="6">The sequence shown here is derived from an EMBL/GenBank/DDBJ whole genome shotgun (WGS) entry which is preliminary data.</text>
</comment>
<evidence type="ECO:0000256" key="4">
    <source>
        <dbReference type="SAM" id="MobiDB-lite"/>
    </source>
</evidence>
<evidence type="ECO:0000313" key="7">
    <source>
        <dbReference type="Proteomes" id="UP000318571"/>
    </source>
</evidence>
<dbReference type="PRINTS" id="PR00721">
    <property type="entry name" value="STOMATIN"/>
</dbReference>
<accession>A0A553NB59</accession>
<dbReference type="SMART" id="SM00244">
    <property type="entry name" value="PHB"/>
    <property type="match status" value="1"/>
</dbReference>
<evidence type="ECO:0000313" key="6">
    <source>
        <dbReference type="EMBL" id="TRY62682.1"/>
    </source>
</evidence>
<feature type="compositionally biased region" description="Polar residues" evidence="4">
    <location>
        <begin position="364"/>
        <end position="400"/>
    </location>
</feature>
<feature type="compositionally biased region" description="Basic and acidic residues" evidence="4">
    <location>
        <begin position="155"/>
        <end position="168"/>
    </location>
</feature>
<dbReference type="InterPro" id="IPR036013">
    <property type="entry name" value="Band_7/SPFH_dom_sf"/>
</dbReference>
<evidence type="ECO:0000256" key="3">
    <source>
        <dbReference type="ARBA" id="ARBA00023136"/>
    </source>
</evidence>
<dbReference type="InterPro" id="IPR043202">
    <property type="entry name" value="Band-7_stomatin-like"/>
</dbReference>
<dbReference type="FunFam" id="3.30.479.30:FF:000002">
    <property type="entry name" value="band 7 protein AGAP004871"/>
    <property type="match status" value="1"/>
</dbReference>
<dbReference type="EMBL" id="VCGU01000458">
    <property type="protein sequence ID" value="TRY62682.1"/>
    <property type="molecule type" value="Genomic_DNA"/>
</dbReference>
<feature type="region of interest" description="Disordered" evidence="4">
    <location>
        <begin position="1"/>
        <end position="79"/>
    </location>
</feature>
<dbReference type="Gene3D" id="3.30.479.30">
    <property type="entry name" value="Band 7 domain"/>
    <property type="match status" value="1"/>
</dbReference>
<keyword evidence="3" id="KW-0472">Membrane</keyword>
<feature type="domain" description="Band 7" evidence="5">
    <location>
        <begin position="450"/>
        <end position="609"/>
    </location>
</feature>
<keyword evidence="7" id="KW-1185">Reference proteome</keyword>
<evidence type="ECO:0000256" key="2">
    <source>
        <dbReference type="ARBA" id="ARBA00008164"/>
    </source>
</evidence>
<comment type="similarity">
    <text evidence="2">Belongs to the band 7/mec-2 family.</text>
</comment>
<evidence type="ECO:0000256" key="1">
    <source>
        <dbReference type="ARBA" id="ARBA00004370"/>
    </source>
</evidence>
<proteinExistence type="inferred from homology"/>
<feature type="region of interest" description="Disordered" evidence="4">
    <location>
        <begin position="292"/>
        <end position="342"/>
    </location>
</feature>
<reference evidence="6 7" key="1">
    <citation type="journal article" date="2018" name="Nat. Ecol. Evol.">
        <title>Genomic signatures of mitonuclear coevolution across populations of Tigriopus californicus.</title>
        <authorList>
            <person name="Barreto F.S."/>
            <person name="Watson E.T."/>
            <person name="Lima T.G."/>
            <person name="Willett C.S."/>
            <person name="Edmands S."/>
            <person name="Li W."/>
            <person name="Burton R.S."/>
        </authorList>
    </citation>
    <scope>NUCLEOTIDE SEQUENCE [LARGE SCALE GENOMIC DNA]</scope>
    <source>
        <strain evidence="6 7">San Diego</strain>
    </source>
</reference>
<feature type="compositionally biased region" description="Basic and acidic residues" evidence="4">
    <location>
        <begin position="308"/>
        <end position="331"/>
    </location>
</feature>
<sequence length="680" mass="74962">MAPMTDKAPLIGLQEREKSQDEPVKNGSMPSPTTSQPPSRKTSTHEIVSCFRSGGSINVPRKISQGPLQSFIPKGGPTMENVQDEIKARFRRGYSKVKAVNSFKDQVPPVKKALPKTQATSVVQNLPLEEMGDSHKASEVVEMESVRVPVDPRVEEKVQKPELNADKESELDDEDEIKPVKDIIVKRKPKLQKIETVDSINELTPSPLVVSDLPNRGIVNALFSASFVAASVLQAQYNEDDENGDSYGMQVQNPGTAKIDRSHRLSTANSFDSNHCKQSEDLSDLININKDEGLEQTKGNSIPSTKVESSHMIEEEKVDKIGKTAREDNGKRKSPSPMTAIWEPSNLAESQGILPGIAEHPHANQRSNDTAQADWPTDQSPVVSQPSAGNEPSRPTTSLEGVSRRRKFSEEFKSRAQDREKRVSRLEEIRQMERELEPKKRSEDGMDEGNVPPEAEEYERAVLFRLGRIKEGGPVGPGIFFIIPCMDQIVVTDLRTVSFDVPPQEVLTKDSVTVSVDAVVYYRISSPLAAVCNVVDYAKSSKLLASTTLRTMLGTKSLSEILSDRETIAKDILALLDTATDPWGIQVERVEVKDVRLPFQLQRAMAAEAEAAREARAKVIAAEGEQKASRALKEASDIISGSPSALQLRYLQTLTSISAEKNSTIVFPLPIDMISHLMSK</sequence>
<dbReference type="PANTHER" id="PTHR10264:SF19">
    <property type="entry name" value="AT06885P-RELATED"/>
    <property type="match status" value="1"/>
</dbReference>
<feature type="compositionally biased region" description="Polar residues" evidence="4">
    <location>
        <begin position="297"/>
        <end position="307"/>
    </location>
</feature>
<organism evidence="6 7">
    <name type="scientific">Tigriopus californicus</name>
    <name type="common">Marine copepod</name>
    <dbReference type="NCBI Taxonomy" id="6832"/>
    <lineage>
        <taxon>Eukaryota</taxon>
        <taxon>Metazoa</taxon>
        <taxon>Ecdysozoa</taxon>
        <taxon>Arthropoda</taxon>
        <taxon>Crustacea</taxon>
        <taxon>Multicrustacea</taxon>
        <taxon>Hexanauplia</taxon>
        <taxon>Copepoda</taxon>
        <taxon>Harpacticoida</taxon>
        <taxon>Harpacticidae</taxon>
        <taxon>Tigriopus</taxon>
    </lineage>
</organism>
<feature type="region of interest" description="Disordered" evidence="4">
    <location>
        <begin position="359"/>
        <end position="454"/>
    </location>
</feature>
<protein>
    <recommendedName>
        <fullName evidence="5">Band 7 domain-containing protein</fullName>
    </recommendedName>
</protein>
<comment type="subcellular location">
    <subcellularLocation>
        <location evidence="1">Membrane</location>
    </subcellularLocation>
</comment>
<feature type="compositionally biased region" description="Basic and acidic residues" evidence="4">
    <location>
        <begin position="408"/>
        <end position="444"/>
    </location>
</feature>
<dbReference type="Gene3D" id="6.10.250.2090">
    <property type="match status" value="1"/>
</dbReference>
<dbReference type="SUPFAM" id="SSF117892">
    <property type="entry name" value="Band 7/SPFH domain"/>
    <property type="match status" value="1"/>
</dbReference>
<gene>
    <name evidence="6" type="ORF">TCAL_14294</name>
</gene>
<dbReference type="InterPro" id="IPR001107">
    <property type="entry name" value="Band_7"/>
</dbReference>
<feature type="compositionally biased region" description="Basic and acidic residues" evidence="4">
    <location>
        <begin position="14"/>
        <end position="24"/>
    </location>
</feature>
<dbReference type="AlphaFoldDB" id="A0A553NB59"/>
<dbReference type="STRING" id="6832.A0A553NB59"/>
<dbReference type="Proteomes" id="UP000318571">
    <property type="component" value="Chromosome 10"/>
</dbReference>
<dbReference type="Pfam" id="PF01145">
    <property type="entry name" value="Band_7"/>
    <property type="match status" value="1"/>
</dbReference>
<dbReference type="PANTHER" id="PTHR10264">
    <property type="entry name" value="BAND 7 PROTEIN-RELATED"/>
    <property type="match status" value="1"/>
</dbReference>